<gene>
    <name evidence="2" type="ORF">K8N75_09555</name>
</gene>
<dbReference type="GO" id="GO:0003964">
    <property type="term" value="F:RNA-directed DNA polymerase activity"/>
    <property type="evidence" value="ECO:0007669"/>
    <property type="project" value="UniProtKB-KW"/>
</dbReference>
<feature type="domain" description="Reverse transcriptase" evidence="1">
    <location>
        <begin position="1"/>
        <end position="268"/>
    </location>
</feature>
<keyword evidence="2" id="KW-0808">Transferase</keyword>
<keyword evidence="2" id="KW-0695">RNA-directed DNA polymerase</keyword>
<evidence type="ECO:0000313" key="3">
    <source>
        <dbReference type="Proteomes" id="UP000825933"/>
    </source>
</evidence>
<dbReference type="PANTHER" id="PTHR34047">
    <property type="entry name" value="NUCLEAR INTRON MATURASE 1, MITOCHONDRIAL-RELATED"/>
    <property type="match status" value="1"/>
</dbReference>
<organism evidence="2 3">
    <name type="scientific">Methanobacterium spitsbergense</name>
    <dbReference type="NCBI Taxonomy" id="2874285"/>
    <lineage>
        <taxon>Archaea</taxon>
        <taxon>Methanobacteriati</taxon>
        <taxon>Methanobacteriota</taxon>
        <taxon>Methanomada group</taxon>
        <taxon>Methanobacteria</taxon>
        <taxon>Methanobacteriales</taxon>
        <taxon>Methanobacteriaceae</taxon>
        <taxon>Methanobacterium</taxon>
    </lineage>
</organism>
<protein>
    <submittedName>
        <fullName evidence="2">RNA-directed DNA polymerase</fullName>
    </submittedName>
</protein>
<sequence length="340" mass="40376">MKRHGNLFNKIANEENIYLAYTKARRGRRWQDTIKDFEKDLDNNITKICESLINKTYTTSPYVVFPIFEPKHRLIYKLPFNPDRIIQHALMNIVEPIWDNLLIQDTYACRQGMGVHSGSKRTMDFIRKVGREGYVLKMDISKFYPSLNHDILFDIVKKKIKCKDTLWLLEDIIYSVKGGYNVPIGNYTSQWFGNLYMNELDQHMKHDIGIKYYIRYCDDFLLFHEDKRFLNEMKQYIESYLKSELDLTLSKADVFPISHGVDFLGYRHFHDYILLRKNTAKRFKKRIKEVSYLYKTGRMDKSSYMSSLASMKGVLKWCNGRNLSKSLGLEQLWKEVKDAP</sequence>
<dbReference type="InterPro" id="IPR000477">
    <property type="entry name" value="RT_dom"/>
</dbReference>
<dbReference type="Pfam" id="PF00078">
    <property type="entry name" value="RVT_1"/>
    <property type="match status" value="1"/>
</dbReference>
<dbReference type="SUPFAM" id="SSF56672">
    <property type="entry name" value="DNA/RNA polymerases"/>
    <property type="match status" value="1"/>
</dbReference>
<dbReference type="AlphaFoldDB" id="A0A8T5V338"/>
<dbReference type="PANTHER" id="PTHR34047:SF8">
    <property type="entry name" value="PROTEIN YKFC"/>
    <property type="match status" value="1"/>
</dbReference>
<comment type="caution">
    <text evidence="2">The sequence shown here is derived from an EMBL/GenBank/DDBJ whole genome shotgun (WGS) entry which is preliminary data.</text>
</comment>
<evidence type="ECO:0000259" key="1">
    <source>
        <dbReference type="PROSITE" id="PS50878"/>
    </source>
</evidence>
<dbReference type="EMBL" id="JAIOUQ010000009">
    <property type="protein sequence ID" value="MBZ2166281.1"/>
    <property type="molecule type" value="Genomic_DNA"/>
</dbReference>
<keyword evidence="2" id="KW-0548">Nucleotidyltransferase</keyword>
<dbReference type="Proteomes" id="UP000825933">
    <property type="component" value="Unassembled WGS sequence"/>
</dbReference>
<name>A0A8T5V338_9EURY</name>
<dbReference type="PROSITE" id="PS50878">
    <property type="entry name" value="RT_POL"/>
    <property type="match status" value="1"/>
</dbReference>
<evidence type="ECO:0000313" key="2">
    <source>
        <dbReference type="EMBL" id="MBZ2166281.1"/>
    </source>
</evidence>
<reference evidence="3" key="1">
    <citation type="journal article" date="2022" name="Microbiol. Resour. Announc.">
        <title>Draft Genome Sequence of a Methanogenic Archaeon from West Spitsbergen Permafrost.</title>
        <authorList>
            <person name="Trubitsyn V."/>
            <person name="Rivkina E."/>
            <person name="Shcherbakova V."/>
        </authorList>
    </citation>
    <scope>NUCLEOTIDE SEQUENCE [LARGE SCALE GENOMIC DNA]</scope>
    <source>
        <strain evidence="3">VT</strain>
    </source>
</reference>
<accession>A0A8T5V338</accession>
<dbReference type="CDD" id="cd01646">
    <property type="entry name" value="RT_Bac_retron_I"/>
    <property type="match status" value="1"/>
</dbReference>
<dbReference type="InterPro" id="IPR051083">
    <property type="entry name" value="GrpII_Intron_Splice-Mob/Def"/>
</dbReference>
<dbReference type="InterPro" id="IPR043502">
    <property type="entry name" value="DNA/RNA_pol_sf"/>
</dbReference>
<keyword evidence="3" id="KW-1185">Reference proteome</keyword>
<dbReference type="RefSeq" id="WP_223791821.1">
    <property type="nucleotide sequence ID" value="NZ_JAIOUQ010000009.1"/>
</dbReference>
<proteinExistence type="predicted"/>